<keyword evidence="4 6" id="KW-0067">ATP-binding</keyword>
<keyword evidence="5 6" id="KW-0694">RNA-binding</keyword>
<evidence type="ECO:0000256" key="1">
    <source>
        <dbReference type="ARBA" id="ARBA00022741"/>
    </source>
</evidence>
<dbReference type="GO" id="GO:0003724">
    <property type="term" value="F:RNA helicase activity"/>
    <property type="evidence" value="ECO:0007669"/>
    <property type="project" value="UniProtKB-EC"/>
</dbReference>
<dbReference type="InterPro" id="IPR011545">
    <property type="entry name" value="DEAD/DEAH_box_helicase_dom"/>
</dbReference>
<evidence type="ECO:0000313" key="11">
    <source>
        <dbReference type="Proteomes" id="UP000717585"/>
    </source>
</evidence>
<evidence type="ECO:0000256" key="4">
    <source>
        <dbReference type="ARBA" id="ARBA00022840"/>
    </source>
</evidence>
<name>A0A8J6E1T0_9EUKA</name>
<dbReference type="PROSITE" id="PS51194">
    <property type="entry name" value="HELICASE_CTER"/>
    <property type="match status" value="1"/>
</dbReference>
<evidence type="ECO:0000256" key="6">
    <source>
        <dbReference type="RuleBase" id="RU365068"/>
    </source>
</evidence>
<dbReference type="Pfam" id="PF00271">
    <property type="entry name" value="Helicase_C"/>
    <property type="match status" value="1"/>
</dbReference>
<comment type="function">
    <text evidence="6">RNA helicase.</text>
</comment>
<evidence type="ECO:0000313" key="10">
    <source>
        <dbReference type="EMBL" id="KAG9396759.1"/>
    </source>
</evidence>
<dbReference type="EMBL" id="JAHDYR010000005">
    <property type="protein sequence ID" value="KAG9396759.1"/>
    <property type="molecule type" value="Genomic_DNA"/>
</dbReference>
<evidence type="ECO:0000256" key="7">
    <source>
        <dbReference type="SAM" id="MobiDB-lite"/>
    </source>
</evidence>
<dbReference type="Proteomes" id="UP000717585">
    <property type="component" value="Unassembled WGS sequence"/>
</dbReference>
<protein>
    <recommendedName>
        <fullName evidence="6">ATP-dependent RNA helicase</fullName>
        <ecNumber evidence="6">3.6.4.13</ecNumber>
    </recommendedName>
</protein>
<dbReference type="CDD" id="cd18787">
    <property type="entry name" value="SF2_C_DEAD"/>
    <property type="match status" value="1"/>
</dbReference>
<dbReference type="SUPFAM" id="SSF52540">
    <property type="entry name" value="P-loop containing nucleoside triphosphate hydrolases"/>
    <property type="match status" value="2"/>
</dbReference>
<dbReference type="SMART" id="SM00490">
    <property type="entry name" value="HELICc"/>
    <property type="match status" value="1"/>
</dbReference>
<comment type="catalytic activity">
    <reaction evidence="6">
        <text>ATP + H2O = ADP + phosphate + H(+)</text>
        <dbReference type="Rhea" id="RHEA:13065"/>
        <dbReference type="ChEBI" id="CHEBI:15377"/>
        <dbReference type="ChEBI" id="CHEBI:15378"/>
        <dbReference type="ChEBI" id="CHEBI:30616"/>
        <dbReference type="ChEBI" id="CHEBI:43474"/>
        <dbReference type="ChEBI" id="CHEBI:456216"/>
        <dbReference type="EC" id="3.6.4.13"/>
    </reaction>
</comment>
<dbReference type="SMART" id="SM00487">
    <property type="entry name" value="DEXDc"/>
    <property type="match status" value="1"/>
</dbReference>
<evidence type="ECO:0000256" key="3">
    <source>
        <dbReference type="ARBA" id="ARBA00022806"/>
    </source>
</evidence>
<dbReference type="OrthoDB" id="10259640at2759"/>
<sequence>MSESTKAADSHSERRKSNQVPFSALEINEKTKSAMHNALGRKKMKYLRPIQAAVIPHALQGRDILASAQTGSGKTLAFLIPVIDNMITAKFDRSHDGCGALILTPTHDLAHQILRNLEDFFHKTRFTFGLAIGGSGKSLEKELDGLRNTNVIVATPGRLLDLARQGLNLDNCSTVVIDEVDLMLEKGFDQQIQEIRGEFLARYTDDSGDSVPKLGEQTLMFSATIGDRVRELADEFLVNPERVLLVAREKLPSTLVQRCAVVPLERQLNFLVHFINTHSAAKIVVFFSTIQEVKFYYGLLGQLKANADLQKGNGLRLHGRLYCRASKQSNNVGFRSIEAFKECKAGVLLTTDVITRGIDCDGIQHVLMFHAPSSVDEYIHRAGRTARAGRNGEAIVLLDSDAQKEAFEAKLREKGVLGEEGLAELRTKGMKTINAYRTMSESPDFDKLTLLATKAYQSFGTFLAINPFKPVYAIKRHMGGETNQLVAYGKSIGLLAPPDIKIKSLRDAEAKAMLKRLHGQQKIEGDSAGLKALMASVDSIIRGESKGQVRKSSKSWGEQLSVEVDTIAGADDEDDADLKALLEDDGDMDEMIGPAREIAQTKKDVKLSKSQMRKKLTKLRKDGTAAGPQLHENIVFDDDSEEYGEKVTAQAVAERAAQLAQTQLDADGDAKRRARERLVKKRKHRAGHAEEDAEEANEEEASEPESDGDRNEEIRIVGAGKRARVETQEELEARAMALLGAEL</sequence>
<comment type="domain">
    <text evidence="6">The Q motif is unique to and characteristic of the DEAD box family of RNA helicases and controls ATP binding and hydrolysis.</text>
</comment>
<dbReference type="Gene3D" id="3.40.50.300">
    <property type="entry name" value="P-loop containing nucleotide triphosphate hydrolases"/>
    <property type="match status" value="2"/>
</dbReference>
<accession>A0A8J6E1T0</accession>
<proteinExistence type="inferred from homology"/>
<feature type="region of interest" description="Disordered" evidence="7">
    <location>
        <begin position="1"/>
        <end position="26"/>
    </location>
</feature>
<dbReference type="GO" id="GO:0016787">
    <property type="term" value="F:hydrolase activity"/>
    <property type="evidence" value="ECO:0007669"/>
    <property type="project" value="UniProtKB-KW"/>
</dbReference>
<evidence type="ECO:0000259" key="8">
    <source>
        <dbReference type="PROSITE" id="PS51192"/>
    </source>
</evidence>
<comment type="similarity">
    <text evidence="6">Belongs to the DEAD box helicase family.</text>
</comment>
<dbReference type="Pfam" id="PF00270">
    <property type="entry name" value="DEAD"/>
    <property type="match status" value="1"/>
</dbReference>
<feature type="region of interest" description="Disordered" evidence="7">
    <location>
        <begin position="678"/>
        <end position="729"/>
    </location>
</feature>
<dbReference type="GO" id="GO:0005524">
    <property type="term" value="F:ATP binding"/>
    <property type="evidence" value="ECO:0007669"/>
    <property type="project" value="UniProtKB-UniRule"/>
</dbReference>
<keyword evidence="3 6" id="KW-0347">Helicase</keyword>
<dbReference type="GO" id="GO:0003723">
    <property type="term" value="F:RNA binding"/>
    <property type="evidence" value="ECO:0007669"/>
    <property type="project" value="UniProtKB-UniRule"/>
</dbReference>
<dbReference type="InterPro" id="IPR044742">
    <property type="entry name" value="DEAD/DEAH_RhlB"/>
</dbReference>
<organism evidence="10 11">
    <name type="scientific">Carpediemonas membranifera</name>
    <dbReference type="NCBI Taxonomy" id="201153"/>
    <lineage>
        <taxon>Eukaryota</taxon>
        <taxon>Metamonada</taxon>
        <taxon>Carpediemonas-like organisms</taxon>
        <taxon>Carpediemonas</taxon>
    </lineage>
</organism>
<keyword evidence="2 6" id="KW-0378">Hydrolase</keyword>
<feature type="compositionally biased region" description="Basic and acidic residues" evidence="7">
    <location>
        <begin position="1"/>
        <end position="16"/>
    </location>
</feature>
<feature type="domain" description="Helicase C-terminal" evidence="9">
    <location>
        <begin position="267"/>
        <end position="423"/>
    </location>
</feature>
<evidence type="ECO:0000256" key="5">
    <source>
        <dbReference type="ARBA" id="ARBA00022884"/>
    </source>
</evidence>
<keyword evidence="1 6" id="KW-0547">Nucleotide-binding</keyword>
<dbReference type="InterPro" id="IPR014001">
    <property type="entry name" value="Helicase_ATP-bd"/>
</dbReference>
<dbReference type="AlphaFoldDB" id="A0A8J6E1T0"/>
<feature type="domain" description="Helicase ATP-binding" evidence="8">
    <location>
        <begin position="55"/>
        <end position="243"/>
    </location>
</feature>
<dbReference type="EC" id="3.6.4.13" evidence="6"/>
<dbReference type="CDD" id="cd00268">
    <property type="entry name" value="DEADc"/>
    <property type="match status" value="1"/>
</dbReference>
<dbReference type="InterPro" id="IPR001650">
    <property type="entry name" value="Helicase_C-like"/>
</dbReference>
<reference evidence="10" key="1">
    <citation type="submission" date="2021-05" db="EMBL/GenBank/DDBJ databases">
        <title>A free-living protist that lacks canonical eukaryotic 1 DNA replication and segregation systems.</title>
        <authorList>
            <person name="Salas-Leiva D.E."/>
            <person name="Tromer E.C."/>
            <person name="Curtis B.A."/>
            <person name="Jerlstrom-Hultqvist J."/>
            <person name="Kolisko M."/>
            <person name="Yi Z."/>
            <person name="Salas-Leiva J.S."/>
            <person name="Gallot-Lavallee L."/>
            <person name="Kops G.J.P.L."/>
            <person name="Archibald J.M."/>
            <person name="Simpson A.G.B."/>
            <person name="Roger A.J."/>
        </authorList>
    </citation>
    <scope>NUCLEOTIDE SEQUENCE</scope>
    <source>
        <strain evidence="10">BICM</strain>
    </source>
</reference>
<keyword evidence="11" id="KW-1185">Reference proteome</keyword>
<dbReference type="PANTHER" id="PTHR24031">
    <property type="entry name" value="RNA HELICASE"/>
    <property type="match status" value="1"/>
</dbReference>
<dbReference type="InterPro" id="IPR027417">
    <property type="entry name" value="P-loop_NTPase"/>
</dbReference>
<feature type="compositionally biased region" description="Acidic residues" evidence="7">
    <location>
        <begin position="691"/>
        <end position="706"/>
    </location>
</feature>
<evidence type="ECO:0000256" key="2">
    <source>
        <dbReference type="ARBA" id="ARBA00022801"/>
    </source>
</evidence>
<comment type="caution">
    <text evidence="10">The sequence shown here is derived from an EMBL/GenBank/DDBJ whole genome shotgun (WGS) entry which is preliminary data.</text>
</comment>
<evidence type="ECO:0000259" key="9">
    <source>
        <dbReference type="PROSITE" id="PS51194"/>
    </source>
</evidence>
<dbReference type="PROSITE" id="PS51192">
    <property type="entry name" value="HELICASE_ATP_BIND_1"/>
    <property type="match status" value="1"/>
</dbReference>
<gene>
    <name evidence="10" type="ORF">J8273_1777</name>
</gene>